<comment type="caution">
    <text evidence="2">The sequence shown here is derived from an EMBL/GenBank/DDBJ whole genome shotgun (WGS) entry which is preliminary data.</text>
</comment>
<dbReference type="Proteomes" id="UP001231941">
    <property type="component" value="Unassembled WGS sequence"/>
</dbReference>
<dbReference type="EMBL" id="JAVAMP010000022">
    <property type="protein sequence ID" value="MDP5277021.1"/>
    <property type="molecule type" value="Genomic_DNA"/>
</dbReference>
<evidence type="ECO:0000256" key="1">
    <source>
        <dbReference type="SAM" id="MobiDB-lite"/>
    </source>
</evidence>
<organism evidence="2 3">
    <name type="scientific">Chengkuizengella axinellae</name>
    <dbReference type="NCBI Taxonomy" id="3064388"/>
    <lineage>
        <taxon>Bacteria</taxon>
        <taxon>Bacillati</taxon>
        <taxon>Bacillota</taxon>
        <taxon>Bacilli</taxon>
        <taxon>Bacillales</taxon>
        <taxon>Paenibacillaceae</taxon>
        <taxon>Chengkuizengella</taxon>
    </lineage>
</organism>
<evidence type="ECO:0000313" key="2">
    <source>
        <dbReference type="EMBL" id="MDP5277021.1"/>
    </source>
</evidence>
<evidence type="ECO:0000313" key="3">
    <source>
        <dbReference type="Proteomes" id="UP001231941"/>
    </source>
</evidence>
<sequence>MIHEMNHQQSYRQLIKPMPRLKPRTYGGVKFKRRPKLKLEISMKMDHDTHDVPVIAYARRRPNDPGFSVYGYGYPTSIY</sequence>
<feature type="region of interest" description="Disordered" evidence="1">
    <location>
        <begin position="1"/>
        <end position="26"/>
    </location>
</feature>
<proteinExistence type="predicted"/>
<gene>
    <name evidence="2" type="ORF">Q5Y73_23265</name>
</gene>
<dbReference type="RefSeq" id="WP_305994322.1">
    <property type="nucleotide sequence ID" value="NZ_JAVAMP010000022.1"/>
</dbReference>
<protein>
    <submittedName>
        <fullName evidence="2">Uncharacterized protein</fullName>
    </submittedName>
</protein>
<keyword evidence="3" id="KW-1185">Reference proteome</keyword>
<accession>A0ABT9J5Y6</accession>
<name>A0ABT9J5Y6_9BACL</name>
<reference evidence="2 3" key="1">
    <citation type="submission" date="2023-08" db="EMBL/GenBank/DDBJ databases">
        <authorList>
            <person name="Park J.-S."/>
        </authorList>
    </citation>
    <scope>NUCLEOTIDE SEQUENCE [LARGE SCALE GENOMIC DNA]</scope>
    <source>
        <strain evidence="2 3">2205SS18-9</strain>
    </source>
</reference>